<dbReference type="GO" id="GO:0006457">
    <property type="term" value="P:protein folding"/>
    <property type="evidence" value="ECO:0007669"/>
    <property type="project" value="TreeGrafter"/>
</dbReference>
<feature type="chain" id="PRO_5018052385" evidence="2">
    <location>
        <begin position="32"/>
        <end position="178"/>
    </location>
</feature>
<evidence type="ECO:0000313" key="5">
    <source>
        <dbReference type="Proteomes" id="UP000265080"/>
    </source>
</evidence>
<dbReference type="SUPFAM" id="SSF52833">
    <property type="entry name" value="Thioredoxin-like"/>
    <property type="match status" value="1"/>
</dbReference>
<evidence type="ECO:0000256" key="2">
    <source>
        <dbReference type="SAM" id="SignalP"/>
    </source>
</evidence>
<dbReference type="Gene3D" id="3.40.30.10">
    <property type="entry name" value="Glutaredoxin"/>
    <property type="match status" value="1"/>
</dbReference>
<keyword evidence="5" id="KW-1185">Reference proteome</keyword>
<protein>
    <submittedName>
        <fullName evidence="4">Quiescin sulfhydryl oxidase 2</fullName>
    </submittedName>
</protein>
<sequence length="178" mass="19287">PALSVRGSGPWPTSPRRHLAAVLWLVPGTLGGAARLYTEEDPLVILSSGSLRTTVSNSSSAWLVQFFSSWCGHCIQYSGTWKALAGDVQEWQEAISVGVLDCAQEENFDVCKEFSIKFYPTFKIDGNGQLEAVGWRKVSSSSIPQMEIRPVGGRTTTDLKHPALGSGTLGERTQGETE</sequence>
<name>A0A3P8U2L8_AMPPE</name>
<dbReference type="GO" id="GO:0003756">
    <property type="term" value="F:protein disulfide isomerase activity"/>
    <property type="evidence" value="ECO:0007669"/>
    <property type="project" value="TreeGrafter"/>
</dbReference>
<dbReference type="InterPro" id="IPR039798">
    <property type="entry name" value="Sulfhydryl_oxidase"/>
</dbReference>
<reference evidence="4 5" key="1">
    <citation type="submission" date="2018-03" db="EMBL/GenBank/DDBJ databases">
        <title>Finding Nemo's genes: A chromosome-scale reference assembly of the genome of the orange clownfish Amphiprion percula.</title>
        <authorList>
            <person name="Lehmann R."/>
        </authorList>
    </citation>
    <scope>NUCLEOTIDE SEQUENCE</scope>
</reference>
<dbReference type="PROSITE" id="PS51352">
    <property type="entry name" value="THIOREDOXIN_2"/>
    <property type="match status" value="1"/>
</dbReference>
<dbReference type="PANTHER" id="PTHR22897:SF7">
    <property type="entry name" value="SULFHYDRYL OXIDASE 2"/>
    <property type="match status" value="1"/>
</dbReference>
<dbReference type="AlphaFoldDB" id="A0A3P8U2L8"/>
<dbReference type="GO" id="GO:0016971">
    <property type="term" value="F:flavin-dependent sulfhydryl oxidase activity"/>
    <property type="evidence" value="ECO:0007669"/>
    <property type="project" value="InterPro"/>
</dbReference>
<dbReference type="PANTHER" id="PTHR22897">
    <property type="entry name" value="QUIESCIN Q6-RELATED SULFHYDRYL OXIDASE"/>
    <property type="match status" value="1"/>
</dbReference>
<evidence type="ECO:0000259" key="3">
    <source>
        <dbReference type="PROSITE" id="PS51352"/>
    </source>
</evidence>
<dbReference type="GeneTree" id="ENSGT00940000159734"/>
<organism evidence="4 5">
    <name type="scientific">Amphiprion percula</name>
    <name type="common">Orange clownfish</name>
    <name type="synonym">Lutjanus percula</name>
    <dbReference type="NCBI Taxonomy" id="161767"/>
    <lineage>
        <taxon>Eukaryota</taxon>
        <taxon>Metazoa</taxon>
        <taxon>Chordata</taxon>
        <taxon>Craniata</taxon>
        <taxon>Vertebrata</taxon>
        <taxon>Euteleostomi</taxon>
        <taxon>Actinopterygii</taxon>
        <taxon>Neopterygii</taxon>
        <taxon>Teleostei</taxon>
        <taxon>Neoteleostei</taxon>
        <taxon>Acanthomorphata</taxon>
        <taxon>Ovalentaria</taxon>
        <taxon>Pomacentridae</taxon>
        <taxon>Amphiprion</taxon>
    </lineage>
</organism>
<dbReference type="GO" id="GO:0005615">
    <property type="term" value="C:extracellular space"/>
    <property type="evidence" value="ECO:0007669"/>
    <property type="project" value="TreeGrafter"/>
</dbReference>
<feature type="domain" description="Thioredoxin" evidence="3">
    <location>
        <begin position="25"/>
        <end position="156"/>
    </location>
</feature>
<evidence type="ECO:0000313" key="4">
    <source>
        <dbReference type="Ensembl" id="ENSAPEP00000032790.1"/>
    </source>
</evidence>
<dbReference type="InterPro" id="IPR013766">
    <property type="entry name" value="Thioredoxin_domain"/>
</dbReference>
<feature type="signal peptide" evidence="2">
    <location>
        <begin position="1"/>
        <end position="31"/>
    </location>
</feature>
<accession>A0A3P8U2L8</accession>
<keyword evidence="2" id="KW-0732">Signal</keyword>
<dbReference type="FunFam" id="3.40.30.10:FF:000073">
    <property type="entry name" value="Sulfhydryl oxidase"/>
    <property type="match status" value="1"/>
</dbReference>
<dbReference type="Proteomes" id="UP000265080">
    <property type="component" value="Chromosome 5"/>
</dbReference>
<feature type="region of interest" description="Disordered" evidence="1">
    <location>
        <begin position="149"/>
        <end position="178"/>
    </location>
</feature>
<evidence type="ECO:0000256" key="1">
    <source>
        <dbReference type="SAM" id="MobiDB-lite"/>
    </source>
</evidence>
<dbReference type="GO" id="GO:0000139">
    <property type="term" value="C:Golgi membrane"/>
    <property type="evidence" value="ECO:0007669"/>
    <property type="project" value="TreeGrafter"/>
</dbReference>
<dbReference type="InterPro" id="IPR036249">
    <property type="entry name" value="Thioredoxin-like_sf"/>
</dbReference>
<dbReference type="Pfam" id="PF00085">
    <property type="entry name" value="Thioredoxin"/>
    <property type="match status" value="1"/>
</dbReference>
<proteinExistence type="predicted"/>
<dbReference type="Ensembl" id="ENSAPET00000033654.1">
    <property type="protein sequence ID" value="ENSAPEP00000032790.1"/>
    <property type="gene ID" value="ENSAPEG00000023294.1"/>
</dbReference>
<reference evidence="4" key="3">
    <citation type="submission" date="2025-09" db="UniProtKB">
        <authorList>
            <consortium name="Ensembl"/>
        </authorList>
    </citation>
    <scope>IDENTIFICATION</scope>
</reference>
<reference evidence="4" key="2">
    <citation type="submission" date="2025-08" db="UniProtKB">
        <authorList>
            <consortium name="Ensembl"/>
        </authorList>
    </citation>
    <scope>IDENTIFICATION</scope>
</reference>